<dbReference type="PROSITE" id="PS01302">
    <property type="entry name" value="UPF0758"/>
    <property type="match status" value="1"/>
</dbReference>
<keyword evidence="1" id="KW-0645">Protease</keyword>
<evidence type="ECO:0000313" key="8">
    <source>
        <dbReference type="Proteomes" id="UP000248090"/>
    </source>
</evidence>
<dbReference type="CDD" id="cd08071">
    <property type="entry name" value="MPN_DUF2466"/>
    <property type="match status" value="1"/>
</dbReference>
<dbReference type="InterPro" id="IPR020891">
    <property type="entry name" value="UPF0758_CS"/>
</dbReference>
<dbReference type="PANTHER" id="PTHR30471:SF3">
    <property type="entry name" value="UPF0758 PROTEIN YEES-RELATED"/>
    <property type="match status" value="1"/>
</dbReference>
<evidence type="ECO:0000256" key="2">
    <source>
        <dbReference type="ARBA" id="ARBA00022723"/>
    </source>
</evidence>
<comment type="caution">
    <text evidence="7">The sequence shown here is derived from an EMBL/GenBank/DDBJ whole genome shotgun (WGS) entry which is preliminary data.</text>
</comment>
<dbReference type="Pfam" id="PF04002">
    <property type="entry name" value="RadC"/>
    <property type="match status" value="1"/>
</dbReference>
<evidence type="ECO:0000256" key="3">
    <source>
        <dbReference type="ARBA" id="ARBA00022801"/>
    </source>
</evidence>
<evidence type="ECO:0000313" key="7">
    <source>
        <dbReference type="EMBL" id="PXF30441.1"/>
    </source>
</evidence>
<dbReference type="PROSITE" id="PS50249">
    <property type="entry name" value="MPN"/>
    <property type="match status" value="1"/>
</dbReference>
<dbReference type="PANTHER" id="PTHR30471">
    <property type="entry name" value="DNA REPAIR PROTEIN RADC"/>
    <property type="match status" value="1"/>
</dbReference>
<evidence type="ECO:0000259" key="6">
    <source>
        <dbReference type="PROSITE" id="PS50249"/>
    </source>
</evidence>
<accession>A0ABX5LYR3</accession>
<keyword evidence="3" id="KW-0378">Hydrolase</keyword>
<dbReference type="Proteomes" id="UP000248090">
    <property type="component" value="Unassembled WGS sequence"/>
</dbReference>
<keyword evidence="4" id="KW-0862">Zinc</keyword>
<gene>
    <name evidence="7" type="ORF">WH50_15365</name>
</gene>
<sequence length="152" mass="16811">MSFSLSAEERAIIDRAKAILMGSLREPGASIHTADAARDYLWLQLAAREREVFAVLFLDTRHRVISYDELFFGSIDAAPVHPREVVKLTLQRNAAAVIFAHNHPSGDPAPSNADIAITRRLKEALALVDIRVLDHIVVGREAVSSMAELKLF</sequence>
<evidence type="ECO:0000256" key="5">
    <source>
        <dbReference type="ARBA" id="ARBA00023049"/>
    </source>
</evidence>
<reference evidence="7 8" key="1">
    <citation type="submission" date="2015-03" db="EMBL/GenBank/DDBJ databases">
        <authorList>
            <person name="Krishnan R."/>
            <person name="Midha S."/>
            <person name="Patil P.B."/>
            <person name="Rameshkumar N."/>
        </authorList>
    </citation>
    <scope>NUCLEOTIDE SEQUENCE [LARGE SCALE GENOMIC DNA]</scope>
    <source>
        <strain evidence="7 8">L1E11</strain>
    </source>
</reference>
<evidence type="ECO:0000256" key="4">
    <source>
        <dbReference type="ARBA" id="ARBA00022833"/>
    </source>
</evidence>
<organism evidence="7 8">
    <name type="scientific">Pokkaliibacter plantistimulans</name>
    <dbReference type="NCBI Taxonomy" id="1635171"/>
    <lineage>
        <taxon>Bacteria</taxon>
        <taxon>Pseudomonadati</taxon>
        <taxon>Pseudomonadota</taxon>
        <taxon>Gammaproteobacteria</taxon>
        <taxon>Oceanospirillales</taxon>
        <taxon>Balneatrichaceae</taxon>
        <taxon>Pokkaliibacter</taxon>
    </lineage>
</organism>
<protein>
    <recommendedName>
        <fullName evidence="6">MPN domain-containing protein</fullName>
    </recommendedName>
</protein>
<evidence type="ECO:0000256" key="1">
    <source>
        <dbReference type="ARBA" id="ARBA00022670"/>
    </source>
</evidence>
<name>A0ABX5LYR3_9GAMM</name>
<dbReference type="SUPFAM" id="SSF102712">
    <property type="entry name" value="JAB1/MPN domain"/>
    <property type="match status" value="1"/>
</dbReference>
<keyword evidence="5" id="KW-0482">Metalloprotease</keyword>
<dbReference type="InterPro" id="IPR001405">
    <property type="entry name" value="UPF0758"/>
</dbReference>
<proteinExistence type="predicted"/>
<dbReference type="EMBL" id="LAPT01000076">
    <property type="protein sequence ID" value="PXF30441.1"/>
    <property type="molecule type" value="Genomic_DNA"/>
</dbReference>
<dbReference type="NCBIfam" id="TIGR00608">
    <property type="entry name" value="radc"/>
    <property type="match status" value="1"/>
</dbReference>
<dbReference type="RefSeq" id="WP_110188118.1">
    <property type="nucleotide sequence ID" value="NZ_LAPT01000076.1"/>
</dbReference>
<dbReference type="InterPro" id="IPR025657">
    <property type="entry name" value="RadC_JAB"/>
</dbReference>
<keyword evidence="2" id="KW-0479">Metal-binding</keyword>
<feature type="domain" description="MPN" evidence="6">
    <location>
        <begin position="30"/>
        <end position="152"/>
    </location>
</feature>
<dbReference type="InterPro" id="IPR037518">
    <property type="entry name" value="MPN"/>
</dbReference>
<keyword evidence="8" id="KW-1185">Reference proteome</keyword>
<dbReference type="Gene3D" id="3.40.140.10">
    <property type="entry name" value="Cytidine Deaminase, domain 2"/>
    <property type="match status" value="1"/>
</dbReference>